<dbReference type="PANTHER" id="PTHR45700:SF8">
    <property type="entry name" value="HECT-TYPE E3 UBIQUITIN TRANSFERASE"/>
    <property type="match status" value="1"/>
</dbReference>
<dbReference type="SUPFAM" id="SSF56204">
    <property type="entry name" value="Hect, E3 ligase catalytic domain"/>
    <property type="match status" value="1"/>
</dbReference>
<evidence type="ECO:0000256" key="4">
    <source>
        <dbReference type="ARBA" id="ARBA00022786"/>
    </source>
</evidence>
<comment type="catalytic activity">
    <reaction evidence="1">
        <text>S-ubiquitinyl-[E2 ubiquitin-conjugating enzyme]-L-cysteine + [acceptor protein]-L-lysine = [E2 ubiquitin-conjugating enzyme]-L-cysteine + N(6)-ubiquitinyl-[acceptor protein]-L-lysine.</text>
        <dbReference type="EC" id="2.3.2.26"/>
    </reaction>
</comment>
<dbReference type="Pfam" id="PF00632">
    <property type="entry name" value="HECT"/>
    <property type="match status" value="1"/>
</dbReference>
<dbReference type="GO" id="GO:0061630">
    <property type="term" value="F:ubiquitin protein ligase activity"/>
    <property type="evidence" value="ECO:0007669"/>
    <property type="project" value="UniProtKB-EC"/>
</dbReference>
<dbReference type="Proteomes" id="UP000054308">
    <property type="component" value="Unassembled WGS sequence"/>
</dbReference>
<keyword evidence="3" id="KW-0808">Transferase</keyword>
<dbReference type="Gene3D" id="3.90.1750.10">
    <property type="entry name" value="Hect, E3 ligase catalytic domains"/>
    <property type="match status" value="1"/>
</dbReference>
<dbReference type="EMBL" id="KL217999">
    <property type="protein sequence ID" value="KFP00813.1"/>
    <property type="molecule type" value="Genomic_DNA"/>
</dbReference>
<feature type="non-terminal residue" evidence="7">
    <location>
        <position position="1"/>
    </location>
</feature>
<evidence type="ECO:0000313" key="8">
    <source>
        <dbReference type="Proteomes" id="UP000054308"/>
    </source>
</evidence>
<feature type="non-terminal residue" evidence="7">
    <location>
        <position position="142"/>
    </location>
</feature>
<sequence length="142" mass="16907">RKEFVDLYVNYMLNESIRKPFEDFMQGFLRGCPTRNWKIFLPAELQIVLEGQKEVDWHLLEKNMVYHGYCPSDETIRAFWTVFHELPEEKKKMFLALLSGSDRISACNLQCSVFHIANPFLPDPDEYHPFARTCHLTFYLPR</sequence>
<dbReference type="InterPro" id="IPR044611">
    <property type="entry name" value="E3A/B/C-like"/>
</dbReference>
<keyword evidence="8" id="KW-1185">Reference proteome</keyword>
<gene>
    <name evidence="7" type="ORF">N300_14928</name>
</gene>
<evidence type="ECO:0000256" key="5">
    <source>
        <dbReference type="PROSITE-ProRule" id="PRU00104"/>
    </source>
</evidence>
<feature type="active site" description="Glycyl thioester intermediate" evidence="5">
    <location>
        <position position="134"/>
    </location>
</feature>
<dbReference type="EC" id="2.3.2.26" evidence="2"/>
<evidence type="ECO:0000256" key="1">
    <source>
        <dbReference type="ARBA" id="ARBA00000885"/>
    </source>
</evidence>
<evidence type="ECO:0000256" key="2">
    <source>
        <dbReference type="ARBA" id="ARBA00012485"/>
    </source>
</evidence>
<reference evidence="7 8" key="1">
    <citation type="submission" date="2014-04" db="EMBL/GenBank/DDBJ databases">
        <title>Genome evolution of avian class.</title>
        <authorList>
            <person name="Zhang G."/>
            <person name="Li C."/>
        </authorList>
    </citation>
    <scope>NUCLEOTIDE SEQUENCE [LARGE SCALE GENOMIC DNA]</scope>
    <source>
        <strain evidence="7">BGI_N300</strain>
    </source>
</reference>
<dbReference type="Gene3D" id="3.30.2160.10">
    <property type="entry name" value="Hect, E3 ligase catalytic domain"/>
    <property type="match status" value="1"/>
</dbReference>
<dbReference type="Gene3D" id="3.30.2410.10">
    <property type="entry name" value="Hect, E3 ligase catalytic domain"/>
    <property type="match status" value="1"/>
</dbReference>
<dbReference type="InterPro" id="IPR035983">
    <property type="entry name" value="Hect_E3_ubiquitin_ligase"/>
</dbReference>
<dbReference type="PROSITE" id="PS50237">
    <property type="entry name" value="HECT"/>
    <property type="match status" value="1"/>
</dbReference>
<protein>
    <recommendedName>
        <fullName evidence="2">HECT-type E3 ubiquitin transferase</fullName>
        <ecNumber evidence="2">2.3.2.26</ecNumber>
    </recommendedName>
</protein>
<evidence type="ECO:0000256" key="3">
    <source>
        <dbReference type="ARBA" id="ARBA00022679"/>
    </source>
</evidence>
<dbReference type="PANTHER" id="PTHR45700">
    <property type="entry name" value="UBIQUITIN-PROTEIN LIGASE E3C"/>
    <property type="match status" value="1"/>
</dbReference>
<evidence type="ECO:0000259" key="6">
    <source>
        <dbReference type="PROSITE" id="PS50237"/>
    </source>
</evidence>
<dbReference type="InterPro" id="IPR000569">
    <property type="entry name" value="HECT_dom"/>
</dbReference>
<feature type="domain" description="HECT" evidence="6">
    <location>
        <begin position="1"/>
        <end position="142"/>
    </location>
</feature>
<organism evidence="7 8">
    <name type="scientific">Calypte anna</name>
    <name type="common">Anna's hummingbird</name>
    <name type="synonym">Archilochus anna</name>
    <dbReference type="NCBI Taxonomy" id="9244"/>
    <lineage>
        <taxon>Eukaryota</taxon>
        <taxon>Metazoa</taxon>
        <taxon>Chordata</taxon>
        <taxon>Craniata</taxon>
        <taxon>Vertebrata</taxon>
        <taxon>Euteleostomi</taxon>
        <taxon>Archelosauria</taxon>
        <taxon>Archosauria</taxon>
        <taxon>Dinosauria</taxon>
        <taxon>Saurischia</taxon>
        <taxon>Theropoda</taxon>
        <taxon>Coelurosauria</taxon>
        <taxon>Aves</taxon>
        <taxon>Neognathae</taxon>
        <taxon>Neoaves</taxon>
        <taxon>Strisores</taxon>
        <taxon>Apodiformes</taxon>
        <taxon>Trochilidae</taxon>
        <taxon>Calypte</taxon>
    </lineage>
</organism>
<name>A0A091I074_CALAN</name>
<proteinExistence type="predicted"/>
<dbReference type="STRING" id="9244.A0A091I074"/>
<accession>A0A091I074</accession>
<dbReference type="GO" id="GO:0000209">
    <property type="term" value="P:protein polyubiquitination"/>
    <property type="evidence" value="ECO:0007669"/>
    <property type="project" value="InterPro"/>
</dbReference>
<keyword evidence="4 5" id="KW-0833">Ubl conjugation pathway</keyword>
<dbReference type="AlphaFoldDB" id="A0A091I074"/>
<evidence type="ECO:0000313" key="7">
    <source>
        <dbReference type="EMBL" id="KFP00813.1"/>
    </source>
</evidence>